<dbReference type="PANTHER" id="PTHR47784:SF9">
    <property type="entry name" value="ZN(II)2CYS6 TRANSCRIPTION FACTOR (EUROFUNG)"/>
    <property type="match status" value="1"/>
</dbReference>
<dbReference type="CDD" id="cd00067">
    <property type="entry name" value="GAL4"/>
    <property type="match status" value="1"/>
</dbReference>
<accession>A0AB34FNG4</accession>
<reference evidence="4" key="1">
    <citation type="submission" date="2023-01" db="EMBL/GenBank/DDBJ databases">
        <title>The growth and conidiation of Purpureocillium lavendulum are regulated by nitrogen source and histone H3K14 acetylation.</title>
        <authorList>
            <person name="Tang P."/>
            <person name="Han J."/>
            <person name="Zhang C."/>
            <person name="Tang P."/>
            <person name="Qi F."/>
            <person name="Zhang K."/>
            <person name="Liang L."/>
        </authorList>
    </citation>
    <scope>NUCLEOTIDE SEQUENCE</scope>
    <source>
        <strain evidence="4">YMF1.00683</strain>
    </source>
</reference>
<dbReference type="AlphaFoldDB" id="A0AB34FNG4"/>
<dbReference type="Pfam" id="PF00172">
    <property type="entry name" value="Zn_clus"/>
    <property type="match status" value="1"/>
</dbReference>
<gene>
    <name evidence="4" type="ORF">O9K51_06518</name>
</gene>
<comment type="caution">
    <text evidence="4">The sequence shown here is derived from an EMBL/GenBank/DDBJ whole genome shotgun (WGS) entry which is preliminary data.</text>
</comment>
<feature type="domain" description="Zn(2)-C6 fungal-type" evidence="3">
    <location>
        <begin position="34"/>
        <end position="64"/>
    </location>
</feature>
<dbReference type="GO" id="GO:0008270">
    <property type="term" value="F:zinc ion binding"/>
    <property type="evidence" value="ECO:0007669"/>
    <property type="project" value="InterPro"/>
</dbReference>
<feature type="region of interest" description="Disordered" evidence="2">
    <location>
        <begin position="82"/>
        <end position="102"/>
    </location>
</feature>
<dbReference type="SMART" id="SM00066">
    <property type="entry name" value="GAL4"/>
    <property type="match status" value="1"/>
</dbReference>
<proteinExistence type="predicted"/>
<evidence type="ECO:0000313" key="5">
    <source>
        <dbReference type="Proteomes" id="UP001163105"/>
    </source>
</evidence>
<dbReference type="Gene3D" id="4.10.240.10">
    <property type="entry name" value="Zn(2)-C6 fungal-type DNA-binding domain"/>
    <property type="match status" value="1"/>
</dbReference>
<dbReference type="PROSITE" id="PS50048">
    <property type="entry name" value="ZN2_CY6_FUNGAL_2"/>
    <property type="match status" value="1"/>
</dbReference>
<dbReference type="EMBL" id="JAQHRD010000005">
    <property type="protein sequence ID" value="KAJ6440727.1"/>
    <property type="molecule type" value="Genomic_DNA"/>
</dbReference>
<dbReference type="PROSITE" id="PS00463">
    <property type="entry name" value="ZN2_CY6_FUNGAL_1"/>
    <property type="match status" value="1"/>
</dbReference>
<evidence type="ECO:0000259" key="3">
    <source>
        <dbReference type="PROSITE" id="PS50048"/>
    </source>
</evidence>
<dbReference type="InterPro" id="IPR021858">
    <property type="entry name" value="Fun_TF"/>
</dbReference>
<keyword evidence="1" id="KW-0539">Nucleus</keyword>
<dbReference type="SUPFAM" id="SSF57701">
    <property type="entry name" value="Zn2/Cys6 DNA-binding domain"/>
    <property type="match status" value="1"/>
</dbReference>
<evidence type="ECO:0000256" key="2">
    <source>
        <dbReference type="SAM" id="MobiDB-lite"/>
    </source>
</evidence>
<keyword evidence="5" id="KW-1185">Reference proteome</keyword>
<dbReference type="GO" id="GO:0001228">
    <property type="term" value="F:DNA-binding transcription activator activity, RNA polymerase II-specific"/>
    <property type="evidence" value="ECO:0007669"/>
    <property type="project" value="TreeGrafter"/>
</dbReference>
<dbReference type="InterPro" id="IPR053157">
    <property type="entry name" value="Sterol_Uptake_Regulator"/>
</dbReference>
<protein>
    <recommendedName>
        <fullName evidence="3">Zn(2)-C6 fungal-type domain-containing protein</fullName>
    </recommendedName>
</protein>
<dbReference type="InterPro" id="IPR001138">
    <property type="entry name" value="Zn2Cys6_DnaBD"/>
</dbReference>
<dbReference type="InterPro" id="IPR036864">
    <property type="entry name" value="Zn2-C6_fun-type_DNA-bd_sf"/>
</dbReference>
<dbReference type="Pfam" id="PF11951">
    <property type="entry name" value="Fungal_trans_2"/>
    <property type="match status" value="1"/>
</dbReference>
<sequence length="437" mass="48901">MEPKASFRTLSVSDFDPKTRGLRKRRFIAKSRSGCRPCKLKKVKCDEETPLCRRCRRNGRQCVYDPPASAVASTSALTVARASAGAQSPTSREPIERPLSTSTPGYGTPTVHILQHFQRHWEEIFPMPYSSEILELSKSSTLVRNTVLAVAACHLRTLAPTARAHQVAESFQLYMALQCYRNALDTPRELLGLTGINTLLIAATLLNIAAFALPSTEVAEDDQPDPRTSWVFSTRENRLGWMVLQAGLRPLLIAMSPYQPQIADYLGSIFLGVGGSSSLIRGLSKTPNDCPSHWVDAFELWGAPDGIGCESISPYRIPATVLANLRNIEPIPRNAFLYLMFMGKTHGDFRTLLLDRDDRALWLVGYWLGLMCRFDGLWWSQQRARRDYKAVCMWLESRRLTRNLGHGGALWPSLMDDLSKVSATSKDNAVLLPDRVY</sequence>
<name>A0AB34FNG4_9HYPO</name>
<dbReference type="PANTHER" id="PTHR47784">
    <property type="entry name" value="STEROL UPTAKE CONTROL PROTEIN 2"/>
    <property type="match status" value="1"/>
</dbReference>
<evidence type="ECO:0000313" key="4">
    <source>
        <dbReference type="EMBL" id="KAJ6440727.1"/>
    </source>
</evidence>
<evidence type="ECO:0000256" key="1">
    <source>
        <dbReference type="ARBA" id="ARBA00023242"/>
    </source>
</evidence>
<organism evidence="4 5">
    <name type="scientific">Purpureocillium lavendulum</name>
    <dbReference type="NCBI Taxonomy" id="1247861"/>
    <lineage>
        <taxon>Eukaryota</taxon>
        <taxon>Fungi</taxon>
        <taxon>Dikarya</taxon>
        <taxon>Ascomycota</taxon>
        <taxon>Pezizomycotina</taxon>
        <taxon>Sordariomycetes</taxon>
        <taxon>Hypocreomycetidae</taxon>
        <taxon>Hypocreales</taxon>
        <taxon>Ophiocordycipitaceae</taxon>
        <taxon>Purpureocillium</taxon>
    </lineage>
</organism>
<dbReference type="Proteomes" id="UP001163105">
    <property type="component" value="Unassembled WGS sequence"/>
</dbReference>